<reference evidence="13 14" key="1">
    <citation type="submission" date="2021-07" db="EMBL/GenBank/DDBJ databases">
        <title>Sphingomonas sp.</title>
        <authorList>
            <person name="Feng G."/>
            <person name="Li J."/>
            <person name="Pan M."/>
        </authorList>
    </citation>
    <scope>NUCLEOTIDE SEQUENCE [LARGE SCALE GENOMIC DNA]</scope>
    <source>
        <strain evidence="13 14">RRHST34</strain>
    </source>
</reference>
<evidence type="ECO:0000313" key="13">
    <source>
        <dbReference type="EMBL" id="MBW6529434.1"/>
    </source>
</evidence>
<keyword evidence="9" id="KW-0645">Protease</keyword>
<dbReference type="EC" id="3.4.23.43" evidence="9"/>
<feature type="transmembrane region" description="Helical" evidence="10">
    <location>
        <begin position="128"/>
        <end position="144"/>
    </location>
</feature>
<evidence type="ECO:0000259" key="11">
    <source>
        <dbReference type="Pfam" id="PF01478"/>
    </source>
</evidence>
<evidence type="ECO:0000256" key="9">
    <source>
        <dbReference type="RuleBase" id="RU003794"/>
    </source>
</evidence>
<dbReference type="Gene3D" id="1.20.120.1220">
    <property type="match status" value="1"/>
</dbReference>
<evidence type="ECO:0000256" key="3">
    <source>
        <dbReference type="ARBA" id="ARBA00022475"/>
    </source>
</evidence>
<proteinExistence type="inferred from homology"/>
<dbReference type="InterPro" id="IPR014032">
    <property type="entry name" value="Peptidase_A24A_bac"/>
</dbReference>
<feature type="domain" description="Prepilin type IV endopeptidase peptidase" evidence="11">
    <location>
        <begin position="106"/>
        <end position="211"/>
    </location>
</feature>
<dbReference type="InterPro" id="IPR000045">
    <property type="entry name" value="Prepilin_IV_endopep_pep"/>
</dbReference>
<evidence type="ECO:0000256" key="2">
    <source>
        <dbReference type="ARBA" id="ARBA00005801"/>
    </source>
</evidence>
<dbReference type="PANTHER" id="PTHR30487">
    <property type="entry name" value="TYPE 4 PREPILIN-LIKE PROTEINS LEADER PEPTIDE-PROCESSING ENZYME"/>
    <property type="match status" value="1"/>
</dbReference>
<dbReference type="PRINTS" id="PR00864">
    <property type="entry name" value="PREPILNPTASE"/>
</dbReference>
<dbReference type="EMBL" id="JAHXZN010000001">
    <property type="protein sequence ID" value="MBW6529434.1"/>
    <property type="molecule type" value="Genomic_DNA"/>
</dbReference>
<evidence type="ECO:0000256" key="10">
    <source>
        <dbReference type="SAM" id="Phobius"/>
    </source>
</evidence>
<keyword evidence="6 10" id="KW-1133">Transmembrane helix</keyword>
<comment type="similarity">
    <text evidence="2 8">Belongs to the peptidase A24 family.</text>
</comment>
<organism evidence="13 14">
    <name type="scientific">Sphingomonas citri</name>
    <dbReference type="NCBI Taxonomy" id="2862499"/>
    <lineage>
        <taxon>Bacteria</taxon>
        <taxon>Pseudomonadati</taxon>
        <taxon>Pseudomonadota</taxon>
        <taxon>Alphaproteobacteria</taxon>
        <taxon>Sphingomonadales</taxon>
        <taxon>Sphingomonadaceae</taxon>
        <taxon>Sphingomonas</taxon>
    </lineage>
</organism>
<name>A0ABS7BIJ2_9SPHN</name>
<feature type="transmembrane region" description="Helical" evidence="10">
    <location>
        <begin position="86"/>
        <end position="116"/>
    </location>
</feature>
<feature type="domain" description="Prepilin peptidase A24 N-terminal" evidence="12">
    <location>
        <begin position="13"/>
        <end position="92"/>
    </location>
</feature>
<gene>
    <name evidence="13" type="ORF">KZ820_01680</name>
</gene>
<keyword evidence="7 10" id="KW-0472">Membrane</keyword>
<keyword evidence="5 9" id="KW-0812">Transmembrane</keyword>
<evidence type="ECO:0000256" key="8">
    <source>
        <dbReference type="RuleBase" id="RU003793"/>
    </source>
</evidence>
<dbReference type="RefSeq" id="WP_219746981.1">
    <property type="nucleotide sequence ID" value="NZ_JAHXZN010000001.1"/>
</dbReference>
<keyword evidence="14" id="KW-1185">Reference proteome</keyword>
<keyword evidence="9" id="KW-0489">Methyltransferase</keyword>
<keyword evidence="9" id="KW-0808">Transferase</keyword>
<comment type="catalytic activity">
    <reaction evidence="9">
        <text>Typically cleaves a -Gly-|-Phe- bond to release an N-terminal, basic peptide of 5-8 residues from type IV prepilin, and then N-methylates the new N-terminal amino group, the methyl donor being S-adenosyl-L-methionine.</text>
        <dbReference type="EC" id="3.4.23.43"/>
    </reaction>
</comment>
<dbReference type="EC" id="2.1.1.-" evidence="9"/>
<dbReference type="InterPro" id="IPR050882">
    <property type="entry name" value="Prepilin_peptidase/N-MTase"/>
</dbReference>
<comment type="subcellular location">
    <subcellularLocation>
        <location evidence="1">Cell inner membrane</location>
        <topology evidence="1">Multi-pass membrane protein</topology>
    </subcellularLocation>
    <subcellularLocation>
        <location evidence="9">Cell membrane</location>
        <topology evidence="9">Multi-pass membrane protein</topology>
    </subcellularLocation>
</comment>
<dbReference type="PANTHER" id="PTHR30487:SF0">
    <property type="entry name" value="PREPILIN LEADER PEPTIDASE_N-METHYLTRANSFERASE-RELATED"/>
    <property type="match status" value="1"/>
</dbReference>
<evidence type="ECO:0000256" key="7">
    <source>
        <dbReference type="ARBA" id="ARBA00023136"/>
    </source>
</evidence>
<feature type="transmembrane region" description="Helical" evidence="10">
    <location>
        <begin position="151"/>
        <end position="171"/>
    </location>
</feature>
<sequence length="250" mass="25690">MADPLVWPALLGVLGAIVGSFLATIAVRWPAGRSVLTGRSACDSCGRTLAAHELVPLVSGAVARGKCRSCGAAIDQRHLLVEAGCAAIGVAAGLAAPGWQAAAGAVFGWLLLVLAMLDASDFWLPDELVAALALGGAASAWWCPPDVVERAIGGVAGFALLWLVAVGYRRWRGRDGMGGGDPKLLGAIGLWLGWRLLPAVLLVAGLVGLGWVAFQHLRGRGLARDDALPLGTLLAIAAYPAWLVMIVSAP</sequence>
<evidence type="ECO:0000256" key="6">
    <source>
        <dbReference type="ARBA" id="ARBA00022989"/>
    </source>
</evidence>
<comment type="function">
    <text evidence="9">Plays an essential role in type IV pili and type II pseudopili formation by proteolytically removing the leader sequence from substrate proteins and subsequently monomethylating the alpha-amino group of the newly exposed N-terminal phenylalanine.</text>
</comment>
<dbReference type="Pfam" id="PF01478">
    <property type="entry name" value="Peptidase_A24"/>
    <property type="match status" value="1"/>
</dbReference>
<keyword evidence="3" id="KW-1003">Cell membrane</keyword>
<dbReference type="Proteomes" id="UP000759103">
    <property type="component" value="Unassembled WGS sequence"/>
</dbReference>
<keyword evidence="9" id="KW-0511">Multifunctional enzyme</keyword>
<dbReference type="Pfam" id="PF06750">
    <property type="entry name" value="A24_N_bact"/>
    <property type="match status" value="1"/>
</dbReference>
<keyword evidence="9" id="KW-0378">Hydrolase</keyword>
<evidence type="ECO:0000259" key="12">
    <source>
        <dbReference type="Pfam" id="PF06750"/>
    </source>
</evidence>
<evidence type="ECO:0000256" key="1">
    <source>
        <dbReference type="ARBA" id="ARBA00004429"/>
    </source>
</evidence>
<evidence type="ECO:0000256" key="5">
    <source>
        <dbReference type="ARBA" id="ARBA00022692"/>
    </source>
</evidence>
<feature type="transmembrane region" description="Helical" evidence="10">
    <location>
        <begin position="226"/>
        <end position="247"/>
    </location>
</feature>
<evidence type="ECO:0000313" key="14">
    <source>
        <dbReference type="Proteomes" id="UP000759103"/>
    </source>
</evidence>
<dbReference type="InterPro" id="IPR010627">
    <property type="entry name" value="Prepilin_pept_A24_N"/>
</dbReference>
<feature type="transmembrane region" description="Helical" evidence="10">
    <location>
        <begin position="191"/>
        <end position="214"/>
    </location>
</feature>
<keyword evidence="4" id="KW-0997">Cell inner membrane</keyword>
<evidence type="ECO:0000256" key="4">
    <source>
        <dbReference type="ARBA" id="ARBA00022519"/>
    </source>
</evidence>
<accession>A0ABS7BIJ2</accession>
<protein>
    <recommendedName>
        <fullName evidence="9">Prepilin leader peptidase/N-methyltransferase</fullName>
        <ecNumber evidence="9">2.1.1.-</ecNumber>
        <ecNumber evidence="9">3.4.23.43</ecNumber>
    </recommendedName>
</protein>
<feature type="transmembrane region" description="Helical" evidence="10">
    <location>
        <begin position="6"/>
        <end position="29"/>
    </location>
</feature>
<comment type="caution">
    <text evidence="13">The sequence shown here is derived from an EMBL/GenBank/DDBJ whole genome shotgun (WGS) entry which is preliminary data.</text>
</comment>